<dbReference type="OrthoDB" id="289296at2"/>
<evidence type="ECO:0000313" key="2">
    <source>
        <dbReference type="Proteomes" id="UP000030121"/>
    </source>
</evidence>
<evidence type="ECO:0000313" key="1">
    <source>
        <dbReference type="EMBL" id="KGO90292.1"/>
    </source>
</evidence>
<reference evidence="1 2" key="1">
    <citation type="submission" date="2013-09" db="EMBL/GenBank/DDBJ databases">
        <authorList>
            <person name="Zeng Z."/>
            <person name="Chen C."/>
        </authorList>
    </citation>
    <scope>NUCLEOTIDE SEQUENCE [LARGE SCALE GENOMIC DNA]</scope>
    <source>
        <strain evidence="1 2">GH29-5</strain>
    </source>
</reference>
<name>A0A0A2MC99_9FLAO</name>
<accession>A0A0A2MC99</accession>
<dbReference type="STRING" id="1121899.GCA_000430025_00250"/>
<comment type="caution">
    <text evidence="1">The sequence shown here is derived from an EMBL/GenBank/DDBJ whole genome shotgun (WGS) entry which is preliminary data.</text>
</comment>
<gene>
    <name evidence="1" type="ORF">Q764_04375</name>
</gene>
<keyword evidence="2" id="KW-1185">Reference proteome</keyword>
<dbReference type="AlphaFoldDB" id="A0A0A2MC99"/>
<proteinExistence type="predicted"/>
<dbReference type="InterPro" id="IPR019882">
    <property type="entry name" value="CHP03643"/>
</dbReference>
<dbReference type="eggNOG" id="ENOG5030PYY">
    <property type="taxonomic scope" value="Bacteria"/>
</dbReference>
<dbReference type="EMBL" id="JRLW01000003">
    <property type="protein sequence ID" value="KGO90292.1"/>
    <property type="molecule type" value="Genomic_DNA"/>
</dbReference>
<dbReference type="Pfam" id="PF10985">
    <property type="entry name" value="DUF2805"/>
    <property type="match status" value="1"/>
</dbReference>
<organism evidence="1 2">
    <name type="scientific">Flavobacterium suncheonense GH29-5 = DSM 17707</name>
    <dbReference type="NCBI Taxonomy" id="1121899"/>
    <lineage>
        <taxon>Bacteria</taxon>
        <taxon>Pseudomonadati</taxon>
        <taxon>Bacteroidota</taxon>
        <taxon>Flavobacteriia</taxon>
        <taxon>Flavobacteriales</taxon>
        <taxon>Flavobacteriaceae</taxon>
        <taxon>Flavobacterium</taxon>
    </lineage>
</organism>
<dbReference type="Proteomes" id="UP000030121">
    <property type="component" value="Unassembled WGS sequence"/>
</dbReference>
<sequence>MKKRKISEMDNETLDRVITMAQEEKKPFEVLKEEFGITENDVTELMRKRLSKDNFELWKKKVTASKPKPKPQKFNDFEDDDLDSKYYFKNKFD</sequence>
<protein>
    <submittedName>
        <fullName evidence="1">Uncharacterized protein</fullName>
    </submittedName>
</protein>
<dbReference type="RefSeq" id="WP_026981277.1">
    <property type="nucleotide sequence ID" value="NZ_JRLW01000003.1"/>
</dbReference>